<dbReference type="EMBL" id="CP036280">
    <property type="protein sequence ID" value="QDU70757.1"/>
    <property type="molecule type" value="Genomic_DNA"/>
</dbReference>
<dbReference type="AlphaFoldDB" id="A0A518BUY0"/>
<reference evidence="2 3" key="1">
    <citation type="submission" date="2019-02" db="EMBL/GenBank/DDBJ databases">
        <title>Deep-cultivation of Planctomycetes and their phenomic and genomic characterization uncovers novel biology.</title>
        <authorList>
            <person name="Wiegand S."/>
            <person name="Jogler M."/>
            <person name="Boedeker C."/>
            <person name="Pinto D."/>
            <person name="Vollmers J."/>
            <person name="Rivas-Marin E."/>
            <person name="Kohn T."/>
            <person name="Peeters S.H."/>
            <person name="Heuer A."/>
            <person name="Rast P."/>
            <person name="Oberbeckmann S."/>
            <person name="Bunk B."/>
            <person name="Jeske O."/>
            <person name="Meyerdierks A."/>
            <person name="Storesund J.E."/>
            <person name="Kallscheuer N."/>
            <person name="Luecker S."/>
            <person name="Lage O.M."/>
            <person name="Pohl T."/>
            <person name="Merkel B.J."/>
            <person name="Hornburger P."/>
            <person name="Mueller R.-W."/>
            <person name="Bruemmer F."/>
            <person name="Labrenz M."/>
            <person name="Spormann A.M."/>
            <person name="Op den Camp H."/>
            <person name="Overmann J."/>
            <person name="Amann R."/>
            <person name="Jetten M.S.M."/>
            <person name="Mascher T."/>
            <person name="Medema M.H."/>
            <person name="Devos D.P."/>
            <person name="Kaster A.-K."/>
            <person name="Ovreas L."/>
            <person name="Rohde M."/>
            <person name="Galperin M.Y."/>
            <person name="Jogler C."/>
        </authorList>
    </citation>
    <scope>NUCLEOTIDE SEQUENCE [LARGE SCALE GENOMIC DNA]</scope>
    <source>
        <strain evidence="2 3">Pan265</strain>
    </source>
</reference>
<evidence type="ECO:0000313" key="2">
    <source>
        <dbReference type="EMBL" id="QDU70757.1"/>
    </source>
</evidence>
<proteinExistence type="predicted"/>
<dbReference type="Pfam" id="PF10263">
    <property type="entry name" value="SprT-like"/>
    <property type="match status" value="1"/>
</dbReference>
<name>A0A518BUY0_9BACT</name>
<dbReference type="InterPro" id="IPR006640">
    <property type="entry name" value="SprT-like_domain"/>
</dbReference>
<evidence type="ECO:0000259" key="1">
    <source>
        <dbReference type="SMART" id="SM00731"/>
    </source>
</evidence>
<feature type="domain" description="SprT-like" evidence="1">
    <location>
        <begin position="1"/>
        <end position="143"/>
    </location>
</feature>
<accession>A0A518BUY0</accession>
<dbReference type="GO" id="GO:0006950">
    <property type="term" value="P:response to stress"/>
    <property type="evidence" value="ECO:0007669"/>
    <property type="project" value="UniProtKB-ARBA"/>
</dbReference>
<protein>
    <submittedName>
        <fullName evidence="2">SprT-like family protein</fullName>
    </submittedName>
</protein>
<evidence type="ECO:0000313" key="3">
    <source>
        <dbReference type="Proteomes" id="UP000320386"/>
    </source>
</evidence>
<dbReference type="SMART" id="SM00731">
    <property type="entry name" value="SprT"/>
    <property type="match status" value="1"/>
</dbReference>
<gene>
    <name evidence="2" type="ORF">Pan265_05920</name>
</gene>
<organism evidence="2 3">
    <name type="scientific">Mucisphaera calidilacus</name>
    <dbReference type="NCBI Taxonomy" id="2527982"/>
    <lineage>
        <taxon>Bacteria</taxon>
        <taxon>Pseudomonadati</taxon>
        <taxon>Planctomycetota</taxon>
        <taxon>Phycisphaerae</taxon>
        <taxon>Phycisphaerales</taxon>
        <taxon>Phycisphaeraceae</taxon>
        <taxon>Mucisphaera</taxon>
    </lineage>
</organism>
<dbReference type="Proteomes" id="UP000320386">
    <property type="component" value="Chromosome"/>
</dbReference>
<dbReference type="KEGG" id="mcad:Pan265_05920"/>
<sequence length="154" mass="17516">MDLVEAENLALRLMSEQGLVGWSFGFNHRRRALGICNFTDRRIELSRHFVLRHEVSEVRETILHEIAHAIAGPKAGHGLAWKAACLRLGIAPRVRGEAEMPEGRWRAVCPGCGVCHSRYRRPMRGRDYYCKACGPERGKLRFRAGVEKDRVPVQ</sequence>
<dbReference type="OrthoDB" id="9793623at2"/>
<keyword evidence="3" id="KW-1185">Reference proteome</keyword>
<dbReference type="RefSeq" id="WP_145444907.1">
    <property type="nucleotide sequence ID" value="NZ_CP036280.1"/>
</dbReference>